<organism evidence="3 4">
    <name type="scientific">Oceanicoccus sagamiensis</name>
    <dbReference type="NCBI Taxonomy" id="716816"/>
    <lineage>
        <taxon>Bacteria</taxon>
        <taxon>Pseudomonadati</taxon>
        <taxon>Pseudomonadota</taxon>
        <taxon>Gammaproteobacteria</taxon>
        <taxon>Cellvibrionales</taxon>
        <taxon>Spongiibacteraceae</taxon>
        <taxon>Oceanicoccus</taxon>
    </lineage>
</organism>
<dbReference type="Proteomes" id="UP000193450">
    <property type="component" value="Chromosome"/>
</dbReference>
<evidence type="ECO:0000313" key="3">
    <source>
        <dbReference type="EMBL" id="ARN75417.1"/>
    </source>
</evidence>
<dbReference type="EMBL" id="CP019343">
    <property type="protein sequence ID" value="ARN75417.1"/>
    <property type="molecule type" value="Genomic_DNA"/>
</dbReference>
<dbReference type="InterPro" id="IPR052563">
    <property type="entry name" value="FliK"/>
</dbReference>
<dbReference type="STRING" id="716816.BST96_15635"/>
<proteinExistence type="predicted"/>
<keyword evidence="4" id="KW-1185">Reference proteome</keyword>
<feature type="domain" description="Flagellar hook-length control protein-like C-terminal" evidence="2">
    <location>
        <begin position="367"/>
        <end position="449"/>
    </location>
</feature>
<dbReference type="KEGG" id="osg:BST96_15635"/>
<dbReference type="RefSeq" id="WP_085759595.1">
    <property type="nucleotide sequence ID" value="NZ_CP019343.1"/>
</dbReference>
<name>A0A1X9NKQ2_9GAMM</name>
<evidence type="ECO:0000259" key="2">
    <source>
        <dbReference type="Pfam" id="PF02120"/>
    </source>
</evidence>
<gene>
    <name evidence="3" type="ORF">BST96_15635</name>
</gene>
<feature type="region of interest" description="Disordered" evidence="1">
    <location>
        <begin position="139"/>
        <end position="182"/>
    </location>
</feature>
<protein>
    <recommendedName>
        <fullName evidence="2">Flagellar hook-length control protein-like C-terminal domain-containing protein</fullName>
    </recommendedName>
</protein>
<sequence length="493" mass="49415">MNSTGQNLGVNPLMGVTDTVASSEAAKSVSTLPADDKSLKNQGFSDIMDGQQEPAQPALTTAAEPSAEELAALELANINEVFSTAPASPKTLFAADSGSPLPVDGRSLPSGETAKVVTPAIAAATAAVEPDIPLTTGVNTPAMADTPAPPNPAAVAATTESRPLQAGAQTNDAVKPAVVDTPSGLNPTAELTAAPVAAATATPQVTTAAAVAPVVAANTNTAKADVTKTPAGLNHGLAAAAGKPATVNASGIAVPVVPAEPVITATVASASVEATTEGVKSATLSSLQESPLGLRIKPQMTNNPSGIATIETAFTEAKEASAPAASAVGSLLGAEAPQAYRSSSETSLQTAVAVPVGKPGWSEGVMQRVMWMSAQNISKAEIALDPPELGPMNVKISTSGDQTSVVFTSNHGAVRDALDQGLPRLREMMENQGVNLSDVDVSDQSASQQREQANAEEASGEKGSDGELADGADRAEGDTVLASKPLSLVDQYV</sequence>
<reference evidence="3 4" key="1">
    <citation type="submission" date="2016-11" db="EMBL/GenBank/DDBJ databases">
        <title>Trade-off between light-utilization and light-protection in marine flavobacteria.</title>
        <authorList>
            <person name="Kumagai Y."/>
        </authorList>
    </citation>
    <scope>NUCLEOTIDE SEQUENCE [LARGE SCALE GENOMIC DNA]</scope>
    <source>
        <strain evidence="3 4">NBRC 107125</strain>
    </source>
</reference>
<dbReference type="InterPro" id="IPR021136">
    <property type="entry name" value="Flagellar_hook_control-like_C"/>
</dbReference>
<evidence type="ECO:0000256" key="1">
    <source>
        <dbReference type="SAM" id="MobiDB-lite"/>
    </source>
</evidence>
<feature type="compositionally biased region" description="Low complexity" evidence="1">
    <location>
        <begin position="437"/>
        <end position="449"/>
    </location>
</feature>
<dbReference type="InterPro" id="IPR038610">
    <property type="entry name" value="FliK-like_C_sf"/>
</dbReference>
<dbReference type="Pfam" id="PF02120">
    <property type="entry name" value="Flg_hook"/>
    <property type="match status" value="1"/>
</dbReference>
<feature type="region of interest" description="Disordered" evidence="1">
    <location>
        <begin position="26"/>
        <end position="59"/>
    </location>
</feature>
<dbReference type="Gene3D" id="3.30.750.140">
    <property type="match status" value="1"/>
</dbReference>
<feature type="region of interest" description="Disordered" evidence="1">
    <location>
        <begin position="435"/>
        <end position="493"/>
    </location>
</feature>
<accession>A0A1X9NKQ2</accession>
<dbReference type="OrthoDB" id="1792985at2"/>
<dbReference type="CDD" id="cd17470">
    <property type="entry name" value="T3SS_Flik_C"/>
    <property type="match status" value="1"/>
</dbReference>
<dbReference type="AlphaFoldDB" id="A0A1X9NKQ2"/>
<dbReference type="PANTHER" id="PTHR37533:SF2">
    <property type="entry name" value="FLAGELLAR HOOK-LENGTH CONTROL PROTEIN"/>
    <property type="match status" value="1"/>
</dbReference>
<dbReference type="PANTHER" id="PTHR37533">
    <property type="entry name" value="FLAGELLAR HOOK-LENGTH CONTROL PROTEIN"/>
    <property type="match status" value="1"/>
</dbReference>
<evidence type="ECO:0000313" key="4">
    <source>
        <dbReference type="Proteomes" id="UP000193450"/>
    </source>
</evidence>
<feature type="compositionally biased region" description="Basic and acidic residues" evidence="1">
    <location>
        <begin position="459"/>
        <end position="477"/>
    </location>
</feature>